<evidence type="ECO:0000256" key="3">
    <source>
        <dbReference type="ARBA" id="ARBA00012483"/>
    </source>
</evidence>
<reference evidence="7 8" key="1">
    <citation type="journal article" date="2020" name="Nature">
        <title>Six reference-quality genomes reveal evolution of bat adaptations.</title>
        <authorList>
            <person name="Jebb D."/>
            <person name="Huang Z."/>
            <person name="Pippel M."/>
            <person name="Hughes G.M."/>
            <person name="Lavrichenko K."/>
            <person name="Devanna P."/>
            <person name="Winkler S."/>
            <person name="Jermiin L.S."/>
            <person name="Skirmuntt E.C."/>
            <person name="Katzourakis A."/>
            <person name="Burkitt-Gray L."/>
            <person name="Ray D.A."/>
            <person name="Sullivan K.A.M."/>
            <person name="Roscito J.G."/>
            <person name="Kirilenko B.M."/>
            <person name="Davalos L.M."/>
            <person name="Corthals A.P."/>
            <person name="Power M.L."/>
            <person name="Jones G."/>
            <person name="Ransome R.D."/>
            <person name="Dechmann D.K.N."/>
            <person name="Locatelli A.G."/>
            <person name="Puechmaille S.J."/>
            <person name="Fedrigo O."/>
            <person name="Jarvis E.D."/>
            <person name="Hiller M."/>
            <person name="Vernes S.C."/>
            <person name="Myers E.W."/>
            <person name="Teeling E.C."/>
        </authorList>
    </citation>
    <scope>NUCLEOTIDE SEQUENCE [LARGE SCALE GENOMIC DNA]</scope>
    <source>
        <strain evidence="7">MPipKuh1</strain>
        <tissue evidence="7">Flight muscle</tissue>
    </source>
</reference>
<dbReference type="GO" id="GO:0061630">
    <property type="term" value="F:ubiquitin protein ligase activity"/>
    <property type="evidence" value="ECO:0007669"/>
    <property type="project" value="UniProtKB-EC"/>
</dbReference>
<evidence type="ECO:0000256" key="5">
    <source>
        <dbReference type="ARBA" id="ARBA00022786"/>
    </source>
</evidence>
<comment type="caution">
    <text evidence="7">The sequence shown here is derived from an EMBL/GenBank/DDBJ whole genome shotgun (WGS) entry which is preliminary data.</text>
</comment>
<dbReference type="EMBL" id="JACAGB010000022">
    <property type="protein sequence ID" value="KAF6309122.1"/>
    <property type="molecule type" value="Genomic_DNA"/>
</dbReference>
<keyword evidence="5" id="KW-0833">Ubl conjugation pathway</keyword>
<keyword evidence="8" id="KW-1185">Reference proteome</keyword>
<dbReference type="EC" id="2.3.2.27" evidence="3"/>
<evidence type="ECO:0000256" key="2">
    <source>
        <dbReference type="ARBA" id="ARBA00004906"/>
    </source>
</evidence>
<feature type="compositionally biased region" description="Basic and acidic residues" evidence="6">
    <location>
        <begin position="36"/>
        <end position="49"/>
    </location>
</feature>
<evidence type="ECO:0000256" key="4">
    <source>
        <dbReference type="ARBA" id="ARBA00022679"/>
    </source>
</evidence>
<dbReference type="AlphaFoldDB" id="A0A7J7U8K7"/>
<evidence type="ECO:0000313" key="8">
    <source>
        <dbReference type="Proteomes" id="UP000558488"/>
    </source>
</evidence>
<name>A0A7J7U8K7_PIPKU</name>
<dbReference type="Proteomes" id="UP000558488">
    <property type="component" value="Unassembled WGS sequence"/>
</dbReference>
<proteinExistence type="predicted"/>
<comment type="catalytic activity">
    <reaction evidence="1">
        <text>S-ubiquitinyl-[E2 ubiquitin-conjugating enzyme]-L-cysteine + [acceptor protein]-L-lysine = [E2 ubiquitin-conjugating enzyme]-L-cysteine + N(6)-ubiquitinyl-[acceptor protein]-L-lysine.</text>
        <dbReference type="EC" id="2.3.2.27"/>
    </reaction>
</comment>
<dbReference type="InterPro" id="IPR052297">
    <property type="entry name" value="RING-CH-type_E3_ubiq-ligase"/>
</dbReference>
<evidence type="ECO:0000256" key="1">
    <source>
        <dbReference type="ARBA" id="ARBA00000900"/>
    </source>
</evidence>
<organism evidence="7 8">
    <name type="scientific">Pipistrellus kuhlii</name>
    <name type="common">Kuhl's pipistrelle</name>
    <dbReference type="NCBI Taxonomy" id="59472"/>
    <lineage>
        <taxon>Eukaryota</taxon>
        <taxon>Metazoa</taxon>
        <taxon>Chordata</taxon>
        <taxon>Craniata</taxon>
        <taxon>Vertebrata</taxon>
        <taxon>Euteleostomi</taxon>
        <taxon>Mammalia</taxon>
        <taxon>Eutheria</taxon>
        <taxon>Laurasiatheria</taxon>
        <taxon>Chiroptera</taxon>
        <taxon>Yangochiroptera</taxon>
        <taxon>Vespertilionidae</taxon>
        <taxon>Pipistrellus</taxon>
    </lineage>
</organism>
<evidence type="ECO:0000313" key="7">
    <source>
        <dbReference type="EMBL" id="KAF6309122.1"/>
    </source>
</evidence>
<evidence type="ECO:0000256" key="6">
    <source>
        <dbReference type="SAM" id="MobiDB-lite"/>
    </source>
</evidence>
<feature type="region of interest" description="Disordered" evidence="6">
    <location>
        <begin position="29"/>
        <end position="61"/>
    </location>
</feature>
<keyword evidence="4" id="KW-0808">Transferase</keyword>
<comment type="pathway">
    <text evidence="2">Protein modification; protein ubiquitination.</text>
</comment>
<sequence length="130" mass="14837">MLHEARDRQKFLSDAQTLRDMQHKVESEYQACLRGQESRRDSSEKKRDPFGGQETNAERARFLNGSSSKQVFLGRHWRICLWIKGAGRASERFHQTQHFNSHLTCVLITLVPPGSVPPCLLGSSEARDSL</sequence>
<accession>A0A7J7U8K7</accession>
<dbReference type="PANTHER" id="PTHR14471:SF5">
    <property type="entry name" value="E3 UBIQUITIN-PROTEIN LIGASE MARCHF10-RELATED"/>
    <property type="match status" value="1"/>
</dbReference>
<gene>
    <name evidence="7" type="ORF">mPipKuh1_011241</name>
</gene>
<dbReference type="PANTHER" id="PTHR14471">
    <property type="entry name" value="MARCH7/10 E3 UBIQUITIN PROTEIN LIGASE FAMILY MEMBER"/>
    <property type="match status" value="1"/>
</dbReference>
<protein>
    <recommendedName>
        <fullName evidence="3">RING-type E3 ubiquitin transferase</fullName>
        <ecNumber evidence="3">2.3.2.27</ecNumber>
    </recommendedName>
</protein>